<evidence type="ECO:0000256" key="1">
    <source>
        <dbReference type="SAM" id="Coils"/>
    </source>
</evidence>
<organism evidence="3 4">
    <name type="scientific">Flavonifractor plautii</name>
    <name type="common">Fusobacterium plautii</name>
    <dbReference type="NCBI Taxonomy" id="292800"/>
    <lineage>
        <taxon>Bacteria</taxon>
        <taxon>Bacillati</taxon>
        <taxon>Bacillota</taxon>
        <taxon>Clostridia</taxon>
        <taxon>Eubacteriales</taxon>
        <taxon>Oscillospiraceae</taxon>
        <taxon>Flavonifractor</taxon>
    </lineage>
</organism>
<dbReference type="Pfam" id="PF13408">
    <property type="entry name" value="Zn_ribbon_recom"/>
    <property type="match status" value="1"/>
</dbReference>
<keyword evidence="1" id="KW-0175">Coiled coil</keyword>
<evidence type="ECO:0000313" key="4">
    <source>
        <dbReference type="Proteomes" id="UP000595792"/>
    </source>
</evidence>
<dbReference type="KEGG" id="fpla:A4U99_17165"/>
<dbReference type="Proteomes" id="UP000595792">
    <property type="component" value="Chromosome"/>
</dbReference>
<dbReference type="InterPro" id="IPR011109">
    <property type="entry name" value="DNA_bind_recombinase_dom"/>
</dbReference>
<dbReference type="Pfam" id="PF14287">
    <property type="entry name" value="DUF4368"/>
    <property type="match status" value="1"/>
</dbReference>
<dbReference type="PANTHER" id="PTHR30461">
    <property type="entry name" value="DNA-INVERTASE FROM LAMBDOID PROPHAGE"/>
    <property type="match status" value="1"/>
</dbReference>
<dbReference type="GO" id="GO:0000150">
    <property type="term" value="F:DNA strand exchange activity"/>
    <property type="evidence" value="ECO:0007669"/>
    <property type="project" value="InterPro"/>
</dbReference>
<dbReference type="Pfam" id="PF07508">
    <property type="entry name" value="Recombinase"/>
    <property type="match status" value="1"/>
</dbReference>
<accession>A0AAX1KEP2</accession>
<feature type="coiled-coil region" evidence="1">
    <location>
        <begin position="312"/>
        <end position="350"/>
    </location>
</feature>
<dbReference type="InterPro" id="IPR050639">
    <property type="entry name" value="SSR_resolvase"/>
</dbReference>
<evidence type="ECO:0000259" key="2">
    <source>
        <dbReference type="PROSITE" id="PS51737"/>
    </source>
</evidence>
<dbReference type="InterPro" id="IPR038109">
    <property type="entry name" value="DNA_bind_recomb_sf"/>
</dbReference>
<reference evidence="3 4" key="1">
    <citation type="submission" date="2020-11" db="EMBL/GenBank/DDBJ databases">
        <title>Closed and high quality bacterial genomes of the OMM12 community.</title>
        <authorList>
            <person name="Marbouty M."/>
            <person name="Lamy-Besnier Q."/>
            <person name="Debarbieux L."/>
            <person name="Koszul R."/>
        </authorList>
    </citation>
    <scope>NUCLEOTIDE SEQUENCE [LARGE SCALE GENOMIC DNA]</scope>
    <source>
        <strain evidence="3 4">YL31</strain>
    </source>
</reference>
<feature type="domain" description="Recombinase" evidence="2">
    <location>
        <begin position="43"/>
        <end position="189"/>
    </location>
</feature>
<evidence type="ECO:0000313" key="3">
    <source>
        <dbReference type="EMBL" id="QQR04407.1"/>
    </source>
</evidence>
<dbReference type="InterPro" id="IPR025378">
    <property type="entry name" value="DUF4368"/>
</dbReference>
<dbReference type="PROSITE" id="PS51737">
    <property type="entry name" value="RECOMBINASE_DNA_BIND"/>
    <property type="match status" value="1"/>
</dbReference>
<protein>
    <submittedName>
        <fullName evidence="3">Recombinase family protein</fullName>
    </submittedName>
</protein>
<dbReference type="Gene3D" id="3.90.1750.20">
    <property type="entry name" value="Putative Large Serine Recombinase, Chain B, Domain 2"/>
    <property type="match status" value="1"/>
</dbReference>
<sequence>MQNMEIPINGLMNDRYAARTSEDVRRTFRTKRNKGEFIGAFAPFGYLKNPENKNAFIIDEEAAETVKEIFEKYLDGMSKLAIVRYLNDHCIPCPTVYKQKHLGMKYQNPHSDPAKNPLWSERTVGEILKNRMYCGDMVQGRYRIKSYKVHIQEQVPEDEWFIKENTHEPIIERETFEKVQRLLQKDTRTSPKKNTLYLFSGFLRCADCQKAMIRSEVKGHVYYYCSTYKSRSKNACTKHTIQHERLEAAVLFAIQQYVYLAIDYTKTIEQINRAPIVKSQDKKLAEAISQKERELTKVIRYKQAIYQDWKDNEISQTDYRRMREDYEEQEREINEKLKKLQDERAEQEQGVDTENPFLVAFRKYENITTLSREVLIELVDSIVVHEGSNISIILRFADELRRVQEFIEANTHSEAV</sequence>
<dbReference type="PANTHER" id="PTHR30461:SF23">
    <property type="entry name" value="DNA RECOMBINASE-RELATED"/>
    <property type="match status" value="1"/>
</dbReference>
<dbReference type="AlphaFoldDB" id="A0AAX1KEP2"/>
<gene>
    <name evidence="3" type="ORF">I5Q84_10340</name>
</gene>
<proteinExistence type="predicted"/>
<name>A0AAX1KEP2_FLAPL</name>
<dbReference type="GO" id="GO:0003677">
    <property type="term" value="F:DNA binding"/>
    <property type="evidence" value="ECO:0007669"/>
    <property type="project" value="InterPro"/>
</dbReference>
<dbReference type="InterPro" id="IPR025827">
    <property type="entry name" value="Zn_ribbon_recom_dom"/>
</dbReference>
<dbReference type="EMBL" id="CP065315">
    <property type="protein sequence ID" value="QQR04407.1"/>
    <property type="molecule type" value="Genomic_DNA"/>
</dbReference>